<dbReference type="Pfam" id="PF00072">
    <property type="entry name" value="Response_reg"/>
    <property type="match status" value="1"/>
</dbReference>
<gene>
    <name evidence="4" type="ORF">HPE63_10810</name>
</gene>
<proteinExistence type="predicted"/>
<dbReference type="PANTHER" id="PTHR37299">
    <property type="entry name" value="TRANSCRIPTIONAL REGULATOR-RELATED"/>
    <property type="match status" value="1"/>
</dbReference>
<dbReference type="Pfam" id="PF04397">
    <property type="entry name" value="LytTR"/>
    <property type="match status" value="1"/>
</dbReference>
<protein>
    <submittedName>
        <fullName evidence="4">Response regulator transcription factor</fullName>
    </submittedName>
</protein>
<feature type="modified residue" description="4-aspartylphosphate" evidence="1">
    <location>
        <position position="54"/>
    </location>
</feature>
<dbReference type="InterPro" id="IPR046947">
    <property type="entry name" value="LytR-like"/>
</dbReference>
<dbReference type="SUPFAM" id="SSF52172">
    <property type="entry name" value="CheY-like"/>
    <property type="match status" value="1"/>
</dbReference>
<sequence length="238" mass="27672">MIRCIAIDDEPLALKQIAAYIGKTPFLALTGQFESALQAISFLQENEVDLMFVDINMPDLSGMDFVKSLSNPPRVIFTTAYSEYALEGFKVDAVDYLLKPIGYSEFLKAAEKAKTRIQPKEGSITEVHSDDKFLFIKSEYKILRINLADIKYIEGMREYLRIHLQSEKPIMTLMSMKKMEEFLAKTNFMRVHRSYIVNLDKITTIERNRIVFDKNVYIPISEQYKPMFQKYLDDNFLV</sequence>
<organism evidence="4 5">
    <name type="scientific">Maribacter arenosus</name>
    <dbReference type="NCBI Taxonomy" id="1854708"/>
    <lineage>
        <taxon>Bacteria</taxon>
        <taxon>Pseudomonadati</taxon>
        <taxon>Bacteroidota</taxon>
        <taxon>Flavobacteriia</taxon>
        <taxon>Flavobacteriales</taxon>
        <taxon>Flavobacteriaceae</taxon>
        <taxon>Maribacter</taxon>
    </lineage>
</organism>
<dbReference type="PANTHER" id="PTHR37299:SF1">
    <property type="entry name" value="STAGE 0 SPORULATION PROTEIN A HOMOLOG"/>
    <property type="match status" value="1"/>
</dbReference>
<dbReference type="InterPro" id="IPR007492">
    <property type="entry name" value="LytTR_DNA-bd_dom"/>
</dbReference>
<dbReference type="RefSeq" id="WP_188314277.1">
    <property type="nucleotide sequence ID" value="NZ_JABTCG010000003.1"/>
</dbReference>
<accession>A0ABR7VDZ8</accession>
<dbReference type="EMBL" id="JABTCG010000003">
    <property type="protein sequence ID" value="MBD0851161.1"/>
    <property type="molecule type" value="Genomic_DNA"/>
</dbReference>
<evidence type="ECO:0000313" key="5">
    <source>
        <dbReference type="Proteomes" id="UP000598350"/>
    </source>
</evidence>
<dbReference type="PROSITE" id="PS50110">
    <property type="entry name" value="RESPONSE_REGULATORY"/>
    <property type="match status" value="1"/>
</dbReference>
<evidence type="ECO:0000259" key="3">
    <source>
        <dbReference type="PROSITE" id="PS50930"/>
    </source>
</evidence>
<name>A0ABR7VDZ8_9FLAO</name>
<feature type="domain" description="Response regulatory" evidence="2">
    <location>
        <begin position="3"/>
        <end position="114"/>
    </location>
</feature>
<dbReference type="Proteomes" id="UP000598350">
    <property type="component" value="Unassembled WGS sequence"/>
</dbReference>
<dbReference type="SMART" id="SM00448">
    <property type="entry name" value="REC"/>
    <property type="match status" value="1"/>
</dbReference>
<dbReference type="InterPro" id="IPR011006">
    <property type="entry name" value="CheY-like_superfamily"/>
</dbReference>
<comment type="caution">
    <text evidence="4">The sequence shown here is derived from an EMBL/GenBank/DDBJ whole genome shotgun (WGS) entry which is preliminary data.</text>
</comment>
<dbReference type="Gene3D" id="3.40.50.2300">
    <property type="match status" value="1"/>
</dbReference>
<reference evidence="4 5" key="1">
    <citation type="submission" date="2020-05" db="EMBL/GenBank/DDBJ databases">
        <title>The draft genome sequence of Maribacter arenosus CAU 1321.</title>
        <authorList>
            <person name="Mu L."/>
        </authorList>
    </citation>
    <scope>NUCLEOTIDE SEQUENCE [LARGE SCALE GENOMIC DNA]</scope>
    <source>
        <strain evidence="4 5">CAU 1321</strain>
    </source>
</reference>
<keyword evidence="1" id="KW-0597">Phosphoprotein</keyword>
<dbReference type="InterPro" id="IPR001789">
    <property type="entry name" value="Sig_transdc_resp-reg_receiver"/>
</dbReference>
<dbReference type="Gene3D" id="2.40.50.1020">
    <property type="entry name" value="LytTr DNA-binding domain"/>
    <property type="match status" value="1"/>
</dbReference>
<evidence type="ECO:0000259" key="2">
    <source>
        <dbReference type="PROSITE" id="PS50110"/>
    </source>
</evidence>
<keyword evidence="5" id="KW-1185">Reference proteome</keyword>
<feature type="domain" description="HTH LytTR-type" evidence="3">
    <location>
        <begin position="134"/>
        <end position="234"/>
    </location>
</feature>
<evidence type="ECO:0000256" key="1">
    <source>
        <dbReference type="PROSITE-ProRule" id="PRU00169"/>
    </source>
</evidence>
<dbReference type="SMART" id="SM00850">
    <property type="entry name" value="LytTR"/>
    <property type="match status" value="1"/>
</dbReference>
<evidence type="ECO:0000313" key="4">
    <source>
        <dbReference type="EMBL" id="MBD0851161.1"/>
    </source>
</evidence>
<dbReference type="PROSITE" id="PS50930">
    <property type="entry name" value="HTH_LYTTR"/>
    <property type="match status" value="1"/>
</dbReference>